<keyword evidence="3" id="KW-1185">Reference proteome</keyword>
<keyword evidence="1" id="KW-0812">Transmembrane</keyword>
<evidence type="ECO:0000256" key="1">
    <source>
        <dbReference type="SAM" id="Phobius"/>
    </source>
</evidence>
<proteinExistence type="predicted"/>
<name>A0A8E6B671_9BACT</name>
<dbReference type="Proteomes" id="UP000676194">
    <property type="component" value="Chromosome"/>
</dbReference>
<protein>
    <submittedName>
        <fullName evidence="2">Uncharacterized protein</fullName>
    </submittedName>
</protein>
<feature type="transmembrane region" description="Helical" evidence="1">
    <location>
        <begin position="6"/>
        <end position="29"/>
    </location>
</feature>
<reference evidence="2" key="1">
    <citation type="submission" date="2021-05" db="EMBL/GenBank/DDBJ databases">
        <title>Complete genome sequence of the cellulolytic planctomycete Telmatocola sphagniphila SP2T and characterization of the first cellulase from planctomycetes.</title>
        <authorList>
            <person name="Rakitin A.L."/>
            <person name="Beletsky A.V."/>
            <person name="Naumoff D.G."/>
            <person name="Kulichevskaya I.S."/>
            <person name="Mardanov A.V."/>
            <person name="Ravin N.V."/>
            <person name="Dedysh S.N."/>
        </authorList>
    </citation>
    <scope>NUCLEOTIDE SEQUENCE</scope>
    <source>
        <strain evidence="2">SP2T</strain>
    </source>
</reference>
<keyword evidence="1" id="KW-0472">Membrane</keyword>
<dbReference type="EMBL" id="CP074694">
    <property type="protein sequence ID" value="QVL32608.1"/>
    <property type="molecule type" value="Genomic_DNA"/>
</dbReference>
<gene>
    <name evidence="2" type="ORF">KIH39_01440</name>
</gene>
<dbReference type="KEGG" id="tsph:KIH39_01440"/>
<keyword evidence="1" id="KW-1133">Transmembrane helix</keyword>
<accession>A0A8E6B671</accession>
<evidence type="ECO:0000313" key="2">
    <source>
        <dbReference type="EMBL" id="QVL32608.1"/>
    </source>
</evidence>
<dbReference type="RefSeq" id="WP_213497500.1">
    <property type="nucleotide sequence ID" value="NZ_CP074694.1"/>
</dbReference>
<sequence>MSLREILLVSLFAADILGALVIGGFLIFSSKDMARVSRTEILKSLTCLFCVFAISNALFYLGLWLILR</sequence>
<organism evidence="2 3">
    <name type="scientific">Telmatocola sphagniphila</name>
    <dbReference type="NCBI Taxonomy" id="1123043"/>
    <lineage>
        <taxon>Bacteria</taxon>
        <taxon>Pseudomonadati</taxon>
        <taxon>Planctomycetota</taxon>
        <taxon>Planctomycetia</taxon>
        <taxon>Gemmatales</taxon>
        <taxon>Gemmataceae</taxon>
    </lineage>
</organism>
<dbReference type="AlphaFoldDB" id="A0A8E6B671"/>
<feature type="transmembrane region" description="Helical" evidence="1">
    <location>
        <begin position="41"/>
        <end position="67"/>
    </location>
</feature>
<evidence type="ECO:0000313" key="3">
    <source>
        <dbReference type="Proteomes" id="UP000676194"/>
    </source>
</evidence>